<organism evidence="3 4">
    <name type="scientific">Paenibacillus albus</name>
    <dbReference type="NCBI Taxonomy" id="2495582"/>
    <lineage>
        <taxon>Bacteria</taxon>
        <taxon>Bacillati</taxon>
        <taxon>Bacillota</taxon>
        <taxon>Bacilli</taxon>
        <taxon>Bacillales</taxon>
        <taxon>Paenibacillaceae</taxon>
        <taxon>Paenibacillus</taxon>
    </lineage>
</organism>
<accession>A0A3Q8X224</accession>
<evidence type="ECO:0000313" key="3">
    <source>
        <dbReference type="EMBL" id="AZN38664.1"/>
    </source>
</evidence>
<sequence length="150" mass="16654">MSERRKQCSKGKEESLPPRCGRNGSTKKRKRQPSCIKPQPAAHKGVFSERKFLNIVTTDEFIALPSQDASTKSVYSYAIVNDGEEPAVVKLEIGPNGIDYATDMEGVVENESMGIVVPSRFLRYTRVAVKSGRPGKPTVLCIYFQAQNMK</sequence>
<evidence type="ECO:0000256" key="1">
    <source>
        <dbReference type="SAM" id="MobiDB-lite"/>
    </source>
</evidence>
<feature type="region of interest" description="Disordered" evidence="1">
    <location>
        <begin position="1"/>
        <end position="42"/>
    </location>
</feature>
<protein>
    <recommendedName>
        <fullName evidence="2">DUF6385 domain-containing protein</fullName>
    </recommendedName>
</protein>
<dbReference type="InterPro" id="IPR045965">
    <property type="entry name" value="DUF6385"/>
</dbReference>
<dbReference type="RefSeq" id="WP_126011988.1">
    <property type="nucleotide sequence ID" value="NZ_CP034437.1"/>
</dbReference>
<dbReference type="KEGG" id="palb:EJC50_02450"/>
<proteinExistence type="predicted"/>
<feature type="compositionally biased region" description="Basic and acidic residues" evidence="1">
    <location>
        <begin position="1"/>
        <end position="16"/>
    </location>
</feature>
<evidence type="ECO:0000259" key="2">
    <source>
        <dbReference type="Pfam" id="PF19912"/>
    </source>
</evidence>
<feature type="domain" description="DUF6385" evidence="2">
    <location>
        <begin position="68"/>
        <end position="148"/>
    </location>
</feature>
<dbReference type="AlphaFoldDB" id="A0A3Q8X224"/>
<dbReference type="EMBL" id="CP034437">
    <property type="protein sequence ID" value="AZN38664.1"/>
    <property type="molecule type" value="Genomic_DNA"/>
</dbReference>
<reference evidence="4" key="1">
    <citation type="submission" date="2018-12" db="EMBL/GenBank/DDBJ databases">
        <title>Genome sequence of Peanibacillus sp.</title>
        <authorList>
            <person name="Subramani G."/>
            <person name="Srinivasan S."/>
            <person name="Kim M.K."/>
        </authorList>
    </citation>
    <scope>NUCLEOTIDE SEQUENCE [LARGE SCALE GENOMIC DNA]</scope>
    <source>
        <strain evidence="4">18JY67-1</strain>
    </source>
</reference>
<keyword evidence="4" id="KW-1185">Reference proteome</keyword>
<dbReference type="Proteomes" id="UP000272528">
    <property type="component" value="Chromosome"/>
</dbReference>
<name>A0A3Q8X224_9BACL</name>
<gene>
    <name evidence="3" type="ORF">EJC50_02450</name>
</gene>
<evidence type="ECO:0000313" key="4">
    <source>
        <dbReference type="Proteomes" id="UP000272528"/>
    </source>
</evidence>
<dbReference type="OrthoDB" id="1808778at2"/>
<dbReference type="Pfam" id="PF19912">
    <property type="entry name" value="DUF6385"/>
    <property type="match status" value="1"/>
</dbReference>